<proteinExistence type="predicted"/>
<evidence type="ECO:0000256" key="1">
    <source>
        <dbReference type="SAM" id="MobiDB-lite"/>
    </source>
</evidence>
<protein>
    <submittedName>
        <fullName evidence="2">Uncharacterized protein</fullName>
    </submittedName>
</protein>
<dbReference type="SUPFAM" id="SSF52047">
    <property type="entry name" value="RNI-like"/>
    <property type="match status" value="1"/>
</dbReference>
<dbReference type="EMBL" id="JARIHO010000004">
    <property type="protein sequence ID" value="KAJ7362250.1"/>
    <property type="molecule type" value="Genomic_DNA"/>
</dbReference>
<feature type="region of interest" description="Disordered" evidence="1">
    <location>
        <begin position="127"/>
        <end position="188"/>
    </location>
</feature>
<name>A0AAD7F2A0_9AGAR</name>
<keyword evidence="3" id="KW-1185">Reference proteome</keyword>
<sequence length="713" mass="78966">MRTATGSHVRGSTTSKCKLSACSLRPTMNHVDQDVFSQILSHIPDSRTVHSVLRALPKSHNWFSVALHRLCELPVYLDTYDPRAASASSEVLDYLLATPLEGVDAPGIAGSIRHLVVAVEHKKYARLPPSAEHEREVEEDEGEEEEDGEKEEEDEPGGEVEAEAKDSDAETNKQQQTEEQPEPEEDIDVVAFHARLPTLFKKTRNLRSLDYHNYPGLGLTRESVQLLAACEGLQTFAVDTTIREMAWNGWHAYEDSESWDGIEPFLKSTLGPAITSLDLRHVSQTTFQILASHGNLLASYVNLKHLKMDITEGGWDWNGRRSPQHGATAKYVFPSLGFPALQRFELVVSDLTVSDPRAGPLDLVDCSLLTELSLDIHQSTYLPILTVGLFDGLAPANFPALRHLEITDVNIRANSQRLSWESEEVGLNGPYGSGARFFSGLVQRFLCALPCLTSLWVDEQALIPTKSEGFGFSRVYTFCSVTQLFDADTDSGTTTYSITPAVFGVQEKAAWRATLMVILGQVESLRVGFGVMDAAEIGLILGCCDPTKLRQFGFMWAWRKHGCDDPISPELLAHLARFPQLTDVHILIPRPETQPDGSADPVVDPRTVRDVAAIFDANKSIRRVGIGHSIVWECAPSCPRSGVSESDRSVVLVSDGSVVPNPAVPRFYHAGHMGKYDPQDETPWMHDNHPTPLRPQRGEEIGQLRDLLKRILE</sequence>
<feature type="compositionally biased region" description="Basic and acidic residues" evidence="1">
    <location>
        <begin position="162"/>
        <end position="171"/>
    </location>
</feature>
<reference evidence="2" key="1">
    <citation type="submission" date="2023-03" db="EMBL/GenBank/DDBJ databases">
        <title>Massive genome expansion in bonnet fungi (Mycena s.s.) driven by repeated elements and novel gene families across ecological guilds.</title>
        <authorList>
            <consortium name="Lawrence Berkeley National Laboratory"/>
            <person name="Harder C.B."/>
            <person name="Miyauchi S."/>
            <person name="Viragh M."/>
            <person name="Kuo A."/>
            <person name="Thoen E."/>
            <person name="Andreopoulos B."/>
            <person name="Lu D."/>
            <person name="Skrede I."/>
            <person name="Drula E."/>
            <person name="Henrissat B."/>
            <person name="Morin E."/>
            <person name="Kohler A."/>
            <person name="Barry K."/>
            <person name="LaButti K."/>
            <person name="Morin E."/>
            <person name="Salamov A."/>
            <person name="Lipzen A."/>
            <person name="Mereny Z."/>
            <person name="Hegedus B."/>
            <person name="Baldrian P."/>
            <person name="Stursova M."/>
            <person name="Weitz H."/>
            <person name="Taylor A."/>
            <person name="Grigoriev I.V."/>
            <person name="Nagy L.G."/>
            <person name="Martin F."/>
            <person name="Kauserud H."/>
        </authorList>
    </citation>
    <scope>NUCLEOTIDE SEQUENCE</scope>
    <source>
        <strain evidence="2">CBHHK002</strain>
    </source>
</reference>
<dbReference type="Proteomes" id="UP001218218">
    <property type="component" value="Unassembled WGS sequence"/>
</dbReference>
<feature type="compositionally biased region" description="Acidic residues" evidence="1">
    <location>
        <begin position="179"/>
        <end position="188"/>
    </location>
</feature>
<dbReference type="AlphaFoldDB" id="A0AAD7F2A0"/>
<accession>A0AAD7F2A0</accession>
<feature type="compositionally biased region" description="Acidic residues" evidence="1">
    <location>
        <begin position="137"/>
        <end position="161"/>
    </location>
</feature>
<organism evidence="2 3">
    <name type="scientific">Mycena albidolilacea</name>
    <dbReference type="NCBI Taxonomy" id="1033008"/>
    <lineage>
        <taxon>Eukaryota</taxon>
        <taxon>Fungi</taxon>
        <taxon>Dikarya</taxon>
        <taxon>Basidiomycota</taxon>
        <taxon>Agaricomycotina</taxon>
        <taxon>Agaricomycetes</taxon>
        <taxon>Agaricomycetidae</taxon>
        <taxon>Agaricales</taxon>
        <taxon>Marasmiineae</taxon>
        <taxon>Mycenaceae</taxon>
        <taxon>Mycena</taxon>
    </lineage>
</organism>
<evidence type="ECO:0000313" key="3">
    <source>
        <dbReference type="Proteomes" id="UP001218218"/>
    </source>
</evidence>
<comment type="caution">
    <text evidence="2">The sequence shown here is derived from an EMBL/GenBank/DDBJ whole genome shotgun (WGS) entry which is preliminary data.</text>
</comment>
<gene>
    <name evidence="2" type="ORF">DFH08DRAFT_1073495</name>
</gene>
<evidence type="ECO:0000313" key="2">
    <source>
        <dbReference type="EMBL" id="KAJ7362250.1"/>
    </source>
</evidence>